<dbReference type="EMBL" id="BROQ01000051">
    <property type="protein sequence ID" value="GKZ22424.1"/>
    <property type="molecule type" value="Genomic_DNA"/>
</dbReference>
<name>A0A9W5YRA8_9EURO</name>
<proteinExistence type="predicted"/>
<accession>A0A9W5YRA8</accession>
<sequence>MFLDEELPPNAILIESREILDDIQHRGSAHTDLKPRDMTVSLADEWERVLWIDLNSAQTFLEGDLSPRQRRWFEEEYDMMD</sequence>
<dbReference type="AlphaFoldDB" id="A0A9W5YRA8"/>
<comment type="caution">
    <text evidence="1">The sequence shown here is derived from an EMBL/GenBank/DDBJ whole genome shotgun (WGS) entry which is preliminary data.</text>
</comment>
<evidence type="ECO:0000313" key="2">
    <source>
        <dbReference type="Proteomes" id="UP001143548"/>
    </source>
</evidence>
<organism evidence="1 2">
    <name type="scientific">Aspergillus brasiliensis</name>
    <dbReference type="NCBI Taxonomy" id="319629"/>
    <lineage>
        <taxon>Eukaryota</taxon>
        <taxon>Fungi</taxon>
        <taxon>Dikarya</taxon>
        <taxon>Ascomycota</taxon>
        <taxon>Pezizomycotina</taxon>
        <taxon>Eurotiomycetes</taxon>
        <taxon>Eurotiomycetidae</taxon>
        <taxon>Eurotiales</taxon>
        <taxon>Aspergillaceae</taxon>
        <taxon>Aspergillus</taxon>
        <taxon>Aspergillus subgen. Circumdati</taxon>
    </lineage>
</organism>
<dbReference type="Proteomes" id="UP001143548">
    <property type="component" value="Unassembled WGS sequence"/>
</dbReference>
<reference evidence="1" key="1">
    <citation type="submission" date="2022-07" db="EMBL/GenBank/DDBJ databases">
        <title>Taxonomy of Aspergillus series Nigri: significant species reduction supported by multi-species coalescent approaches.</title>
        <authorList>
            <person name="Bian C."/>
            <person name="Kusuya Y."/>
            <person name="Sklenar F."/>
            <person name="D'hooge E."/>
            <person name="Yaguchi T."/>
            <person name="Takahashi H."/>
            <person name="Hubka V."/>
        </authorList>
    </citation>
    <scope>NUCLEOTIDE SEQUENCE</scope>
    <source>
        <strain evidence="1">CBS 733.88</strain>
    </source>
</reference>
<protein>
    <submittedName>
        <fullName evidence="1">Uncharacterized protein</fullName>
    </submittedName>
</protein>
<evidence type="ECO:0000313" key="1">
    <source>
        <dbReference type="EMBL" id="GKZ22424.1"/>
    </source>
</evidence>
<gene>
    <name evidence="1" type="ORF">AbraCBS73388_008572</name>
</gene>